<dbReference type="InterPro" id="IPR052751">
    <property type="entry name" value="Plant_MAPKKK"/>
</dbReference>
<dbReference type="PROSITE" id="PS50011">
    <property type="entry name" value="PROTEIN_KINASE_DOM"/>
    <property type="match status" value="1"/>
</dbReference>
<evidence type="ECO:0000259" key="7">
    <source>
        <dbReference type="PROSITE" id="PS50011"/>
    </source>
</evidence>
<dbReference type="GO" id="GO:0007165">
    <property type="term" value="P:signal transduction"/>
    <property type="evidence" value="ECO:0007669"/>
    <property type="project" value="TreeGrafter"/>
</dbReference>
<evidence type="ECO:0000256" key="6">
    <source>
        <dbReference type="RuleBase" id="RU000304"/>
    </source>
</evidence>
<dbReference type="Pfam" id="PF00069">
    <property type="entry name" value="Pkinase"/>
    <property type="match status" value="1"/>
</dbReference>
<sequence length="346" mass="38680">MKHRGEEPERNLGDGVSWRRGCLIGKGSFGRVYLGYSKSQNKNAFCPYPPVMAVKSAEISDSATLQKEKETLFNLQSPNILTCFGEEITTSDNGSSIYNLLLEYCSGGTLDHLIHQSGGRGLPESNARHYTRSILNGVSYIHENGYVHCDLKPDNVLLVPTPDYDNAKNFVAKIGDFGSAKRYYFKDSNKKRRVDPEMRGTLMYLSPEVVNDNVQGPPSDIWAVGCIVLQMLTGKPPWKDKSEFLDQMGHGGKTPEIPGEISDEAKDFIKRCFVRNPMFRFTAEMLLNHPFVSDLRGDDDDDDDDDGSGELLWPMYCVDDECSSSLFLDDECLNPIFMANGPMPAK</sequence>
<proteinExistence type="inferred from homology"/>
<dbReference type="Gene3D" id="1.10.510.10">
    <property type="entry name" value="Transferase(Phosphotransferase) domain 1"/>
    <property type="match status" value="1"/>
</dbReference>
<dbReference type="AlphaFoldDB" id="A0AAN8UHC8"/>
<keyword evidence="6" id="KW-0723">Serine/threonine-protein kinase</keyword>
<keyword evidence="9" id="KW-1185">Reference proteome</keyword>
<keyword evidence="3 8" id="KW-0418">Kinase</keyword>
<evidence type="ECO:0000313" key="9">
    <source>
        <dbReference type="Proteomes" id="UP001370490"/>
    </source>
</evidence>
<feature type="binding site" evidence="5">
    <location>
        <position position="55"/>
    </location>
    <ligand>
        <name>ATP</name>
        <dbReference type="ChEBI" id="CHEBI:30616"/>
    </ligand>
</feature>
<dbReference type="InterPro" id="IPR000719">
    <property type="entry name" value="Prot_kinase_dom"/>
</dbReference>
<organism evidence="8 9">
    <name type="scientific">Dillenia turbinata</name>
    <dbReference type="NCBI Taxonomy" id="194707"/>
    <lineage>
        <taxon>Eukaryota</taxon>
        <taxon>Viridiplantae</taxon>
        <taxon>Streptophyta</taxon>
        <taxon>Embryophyta</taxon>
        <taxon>Tracheophyta</taxon>
        <taxon>Spermatophyta</taxon>
        <taxon>Magnoliopsida</taxon>
        <taxon>eudicotyledons</taxon>
        <taxon>Gunneridae</taxon>
        <taxon>Pentapetalae</taxon>
        <taxon>Dilleniales</taxon>
        <taxon>Dilleniaceae</taxon>
        <taxon>Dillenia</taxon>
    </lineage>
</organism>
<dbReference type="SUPFAM" id="SSF56112">
    <property type="entry name" value="Protein kinase-like (PK-like)"/>
    <property type="match status" value="1"/>
</dbReference>
<keyword evidence="4 5" id="KW-0067">ATP-binding</keyword>
<feature type="domain" description="Protein kinase" evidence="7">
    <location>
        <begin position="18"/>
        <end position="292"/>
    </location>
</feature>
<dbReference type="PANTHER" id="PTHR48011">
    <property type="entry name" value="CCR4-NOT TRANSCRIPTIONAL COMPLEX SUBUNIT CAF120-RELATED"/>
    <property type="match status" value="1"/>
</dbReference>
<evidence type="ECO:0000256" key="3">
    <source>
        <dbReference type="ARBA" id="ARBA00022777"/>
    </source>
</evidence>
<evidence type="ECO:0000256" key="4">
    <source>
        <dbReference type="ARBA" id="ARBA00022840"/>
    </source>
</evidence>
<dbReference type="CDD" id="cd06606">
    <property type="entry name" value="STKc_MAPKKK"/>
    <property type="match status" value="1"/>
</dbReference>
<evidence type="ECO:0000256" key="5">
    <source>
        <dbReference type="PROSITE-ProRule" id="PRU10141"/>
    </source>
</evidence>
<dbReference type="PROSITE" id="PS00107">
    <property type="entry name" value="PROTEIN_KINASE_ATP"/>
    <property type="match status" value="1"/>
</dbReference>
<dbReference type="GO" id="GO:0005524">
    <property type="term" value="F:ATP binding"/>
    <property type="evidence" value="ECO:0007669"/>
    <property type="project" value="UniProtKB-UniRule"/>
</dbReference>
<gene>
    <name evidence="8" type="ORF">RJ641_023279</name>
</gene>
<dbReference type="GO" id="GO:0004674">
    <property type="term" value="F:protein serine/threonine kinase activity"/>
    <property type="evidence" value="ECO:0007669"/>
    <property type="project" value="UniProtKB-KW"/>
</dbReference>
<keyword evidence="2 5" id="KW-0547">Nucleotide-binding</keyword>
<accession>A0AAN8UHC8</accession>
<comment type="caution">
    <text evidence="8">The sequence shown here is derived from an EMBL/GenBank/DDBJ whole genome shotgun (WGS) entry which is preliminary data.</text>
</comment>
<evidence type="ECO:0000256" key="1">
    <source>
        <dbReference type="ARBA" id="ARBA00022679"/>
    </source>
</evidence>
<dbReference type="PROSITE" id="PS00108">
    <property type="entry name" value="PROTEIN_KINASE_ST"/>
    <property type="match status" value="1"/>
</dbReference>
<dbReference type="InterPro" id="IPR011009">
    <property type="entry name" value="Kinase-like_dom_sf"/>
</dbReference>
<dbReference type="InterPro" id="IPR008271">
    <property type="entry name" value="Ser/Thr_kinase_AS"/>
</dbReference>
<dbReference type="EMBL" id="JBAMMX010000028">
    <property type="protein sequence ID" value="KAK6911186.1"/>
    <property type="molecule type" value="Genomic_DNA"/>
</dbReference>
<protein>
    <submittedName>
        <fullName evidence="8">Protein kinase domain</fullName>
    </submittedName>
</protein>
<dbReference type="SMART" id="SM00220">
    <property type="entry name" value="S_TKc"/>
    <property type="match status" value="1"/>
</dbReference>
<dbReference type="InterPro" id="IPR017441">
    <property type="entry name" value="Protein_kinase_ATP_BS"/>
</dbReference>
<evidence type="ECO:0000256" key="2">
    <source>
        <dbReference type="ARBA" id="ARBA00022741"/>
    </source>
</evidence>
<name>A0AAN8UHC8_9MAGN</name>
<dbReference type="PANTHER" id="PTHR48011:SF56">
    <property type="entry name" value="PROTEIN KINASE DOMAIN-CONTAINING PROTEIN"/>
    <property type="match status" value="1"/>
</dbReference>
<reference evidence="8 9" key="1">
    <citation type="submission" date="2023-12" db="EMBL/GenBank/DDBJ databases">
        <title>A high-quality genome assembly for Dillenia turbinata (Dilleniales).</title>
        <authorList>
            <person name="Chanderbali A."/>
        </authorList>
    </citation>
    <scope>NUCLEOTIDE SEQUENCE [LARGE SCALE GENOMIC DNA]</scope>
    <source>
        <strain evidence="8">LSX21</strain>
        <tissue evidence="8">Leaf</tissue>
    </source>
</reference>
<dbReference type="Proteomes" id="UP001370490">
    <property type="component" value="Unassembled WGS sequence"/>
</dbReference>
<evidence type="ECO:0000313" key="8">
    <source>
        <dbReference type="EMBL" id="KAK6911186.1"/>
    </source>
</evidence>
<comment type="similarity">
    <text evidence="6">Belongs to the protein kinase superfamily.</text>
</comment>
<keyword evidence="1" id="KW-0808">Transferase</keyword>